<keyword evidence="3" id="KW-1185">Reference proteome</keyword>
<dbReference type="AlphaFoldDB" id="A0A7Y9EIH5"/>
<dbReference type="InterPro" id="IPR013619">
    <property type="entry name" value="DUF1737"/>
</dbReference>
<dbReference type="Proteomes" id="UP000529783">
    <property type="component" value="Unassembled WGS sequence"/>
</dbReference>
<proteinExistence type="predicted"/>
<comment type="caution">
    <text evidence="2">The sequence shown here is derived from an EMBL/GenBank/DDBJ whole genome shotgun (WGS) entry which is preliminary data.</text>
</comment>
<evidence type="ECO:0000313" key="2">
    <source>
        <dbReference type="EMBL" id="NYD47810.1"/>
    </source>
</evidence>
<gene>
    <name evidence="2" type="ORF">BJY14_003793</name>
</gene>
<reference evidence="2 3" key="1">
    <citation type="submission" date="2020-07" db="EMBL/GenBank/DDBJ databases">
        <title>Sequencing the genomes of 1000 actinobacteria strains.</title>
        <authorList>
            <person name="Klenk H.-P."/>
        </authorList>
    </citation>
    <scope>NUCLEOTIDE SEQUENCE [LARGE SCALE GENOMIC DNA]</scope>
    <source>
        <strain evidence="2 3">DSM 40398</strain>
    </source>
</reference>
<accession>A0A7Y9EIH5</accession>
<protein>
    <recommendedName>
        <fullName evidence="1">DUF1737 domain-containing protein</fullName>
    </recommendedName>
</protein>
<organism evidence="2 3">
    <name type="scientific">Actinomadura luteofluorescens</name>
    <dbReference type="NCBI Taxonomy" id="46163"/>
    <lineage>
        <taxon>Bacteria</taxon>
        <taxon>Bacillati</taxon>
        <taxon>Actinomycetota</taxon>
        <taxon>Actinomycetes</taxon>
        <taxon>Streptosporangiales</taxon>
        <taxon>Thermomonosporaceae</taxon>
        <taxon>Actinomadura</taxon>
    </lineage>
</organism>
<dbReference type="RefSeq" id="WP_179844830.1">
    <property type="nucleotide sequence ID" value="NZ_BAAASW010000021.1"/>
</dbReference>
<feature type="domain" description="DUF1737" evidence="1">
    <location>
        <begin position="9"/>
        <end position="55"/>
    </location>
</feature>
<dbReference type="EMBL" id="JACCBA010000001">
    <property type="protein sequence ID" value="NYD47810.1"/>
    <property type="molecule type" value="Genomic_DNA"/>
</dbReference>
<evidence type="ECO:0000259" key="1">
    <source>
        <dbReference type="Pfam" id="PF08410"/>
    </source>
</evidence>
<name>A0A7Y9EIH5_9ACTN</name>
<evidence type="ECO:0000313" key="3">
    <source>
        <dbReference type="Proteomes" id="UP000529783"/>
    </source>
</evidence>
<sequence>MGEKRELPRYRVLTGPDDETFCWRVSEALDLGYELHGSPSVTFNGDRVVVAQALTRRQD</sequence>
<dbReference type="Pfam" id="PF08410">
    <property type="entry name" value="DUF1737"/>
    <property type="match status" value="1"/>
</dbReference>